<keyword evidence="5" id="KW-0539">Nucleus</keyword>
<dbReference type="InParanoid" id="K1QDZ9"/>
<comment type="subcellular location">
    <subcellularLocation>
        <location evidence="1">Nucleus</location>
    </subcellularLocation>
</comment>
<dbReference type="SUPFAM" id="SSF57903">
    <property type="entry name" value="FYVE/PHD zinc finger"/>
    <property type="match status" value="1"/>
</dbReference>
<dbReference type="InterPro" id="IPR019786">
    <property type="entry name" value="Zinc_finger_PHD-type_CS"/>
</dbReference>
<dbReference type="SMART" id="SM00249">
    <property type="entry name" value="PHD"/>
    <property type="match status" value="1"/>
</dbReference>
<dbReference type="GO" id="GO:0045893">
    <property type="term" value="P:positive regulation of DNA-templated transcription"/>
    <property type="evidence" value="ECO:0007669"/>
    <property type="project" value="TreeGrafter"/>
</dbReference>
<dbReference type="InterPro" id="IPR037869">
    <property type="entry name" value="Spp1/CFP1"/>
</dbReference>
<evidence type="ECO:0000256" key="2">
    <source>
        <dbReference type="ARBA" id="ARBA00022723"/>
    </source>
</evidence>
<dbReference type="InterPro" id="IPR019787">
    <property type="entry name" value="Znf_PHD-finger"/>
</dbReference>
<evidence type="ECO:0000256" key="5">
    <source>
        <dbReference type="ARBA" id="ARBA00023242"/>
    </source>
</evidence>
<dbReference type="PROSITE" id="PS01359">
    <property type="entry name" value="ZF_PHD_1"/>
    <property type="match status" value="1"/>
</dbReference>
<dbReference type="EMBL" id="JH819018">
    <property type="protein sequence ID" value="EKC29309.1"/>
    <property type="molecule type" value="Genomic_DNA"/>
</dbReference>
<dbReference type="InterPro" id="IPR001965">
    <property type="entry name" value="Znf_PHD"/>
</dbReference>
<dbReference type="GO" id="GO:0008270">
    <property type="term" value="F:zinc ion binding"/>
    <property type="evidence" value="ECO:0007669"/>
    <property type="project" value="UniProtKB-KW"/>
</dbReference>
<accession>K1QDZ9</accession>
<dbReference type="InterPro" id="IPR013083">
    <property type="entry name" value="Znf_RING/FYVE/PHD"/>
</dbReference>
<gene>
    <name evidence="6" type="ORF">CGI_10007965</name>
</gene>
<keyword evidence="2" id="KW-0479">Metal-binding</keyword>
<evidence type="ECO:0000256" key="4">
    <source>
        <dbReference type="ARBA" id="ARBA00022833"/>
    </source>
</evidence>
<dbReference type="InterPro" id="IPR011011">
    <property type="entry name" value="Znf_FYVE_PHD"/>
</dbReference>
<dbReference type="AlphaFoldDB" id="K1QDZ9"/>
<dbReference type="PANTHER" id="PTHR46174">
    <property type="entry name" value="CXXC-TYPE ZINC FINGER PROTEIN 1"/>
    <property type="match status" value="1"/>
</dbReference>
<evidence type="ECO:0000256" key="3">
    <source>
        <dbReference type="ARBA" id="ARBA00022771"/>
    </source>
</evidence>
<dbReference type="HOGENOM" id="CLU_1564392_0_0_1"/>
<dbReference type="GO" id="GO:0048188">
    <property type="term" value="C:Set1C/COMPASS complex"/>
    <property type="evidence" value="ECO:0007669"/>
    <property type="project" value="InterPro"/>
</dbReference>
<keyword evidence="3" id="KW-0863">Zinc-finger</keyword>
<dbReference type="Pfam" id="PF00628">
    <property type="entry name" value="PHD"/>
    <property type="match status" value="1"/>
</dbReference>
<dbReference type="Gene3D" id="3.30.40.10">
    <property type="entry name" value="Zinc/RING finger domain, C3HC4 (zinc finger)"/>
    <property type="match status" value="1"/>
</dbReference>
<proteinExistence type="predicted"/>
<sequence>MNIARLEFSDTTEKSPKTSTDTELYCLCHRPDDERLMVQCDQCDCWYHGLCVGVSSEDVTTMDKFICPSCMGGMVINRLCLFFRNNEEEAAPPAQPFPGAAGNPQRRRGSRGPSSIYPFLGCHVRSRTMRGHVTLAHLHPVFRRSLLPRWGPASGTEYYCGWSIICWDREK</sequence>
<organism evidence="6">
    <name type="scientific">Magallana gigas</name>
    <name type="common">Pacific oyster</name>
    <name type="synonym">Crassostrea gigas</name>
    <dbReference type="NCBI Taxonomy" id="29159"/>
    <lineage>
        <taxon>Eukaryota</taxon>
        <taxon>Metazoa</taxon>
        <taxon>Spiralia</taxon>
        <taxon>Lophotrochozoa</taxon>
        <taxon>Mollusca</taxon>
        <taxon>Bivalvia</taxon>
        <taxon>Autobranchia</taxon>
        <taxon>Pteriomorphia</taxon>
        <taxon>Ostreida</taxon>
        <taxon>Ostreoidea</taxon>
        <taxon>Ostreidae</taxon>
        <taxon>Magallana</taxon>
    </lineage>
</organism>
<name>K1QDZ9_MAGGI</name>
<protein>
    <submittedName>
        <fullName evidence="6">Nucleosome-remodeling factor subunit BPTF</fullName>
    </submittedName>
</protein>
<reference evidence="6" key="1">
    <citation type="journal article" date="2012" name="Nature">
        <title>The oyster genome reveals stress adaptation and complexity of shell formation.</title>
        <authorList>
            <person name="Zhang G."/>
            <person name="Fang X."/>
            <person name="Guo X."/>
            <person name="Li L."/>
            <person name="Luo R."/>
            <person name="Xu F."/>
            <person name="Yang P."/>
            <person name="Zhang L."/>
            <person name="Wang X."/>
            <person name="Qi H."/>
            <person name="Xiong Z."/>
            <person name="Que H."/>
            <person name="Xie Y."/>
            <person name="Holland P.W."/>
            <person name="Paps J."/>
            <person name="Zhu Y."/>
            <person name="Wu F."/>
            <person name="Chen Y."/>
            <person name="Wang J."/>
            <person name="Peng C."/>
            <person name="Meng J."/>
            <person name="Yang L."/>
            <person name="Liu J."/>
            <person name="Wen B."/>
            <person name="Zhang N."/>
            <person name="Huang Z."/>
            <person name="Zhu Q."/>
            <person name="Feng Y."/>
            <person name="Mount A."/>
            <person name="Hedgecock D."/>
            <person name="Xu Z."/>
            <person name="Liu Y."/>
            <person name="Domazet-Loso T."/>
            <person name="Du Y."/>
            <person name="Sun X."/>
            <person name="Zhang S."/>
            <person name="Liu B."/>
            <person name="Cheng P."/>
            <person name="Jiang X."/>
            <person name="Li J."/>
            <person name="Fan D."/>
            <person name="Wang W."/>
            <person name="Fu W."/>
            <person name="Wang T."/>
            <person name="Wang B."/>
            <person name="Zhang J."/>
            <person name="Peng Z."/>
            <person name="Li Y."/>
            <person name="Li N."/>
            <person name="Wang J."/>
            <person name="Chen M."/>
            <person name="He Y."/>
            <person name="Tan F."/>
            <person name="Song X."/>
            <person name="Zheng Q."/>
            <person name="Huang R."/>
            <person name="Yang H."/>
            <person name="Du X."/>
            <person name="Chen L."/>
            <person name="Yang M."/>
            <person name="Gaffney P.M."/>
            <person name="Wang S."/>
            <person name="Luo L."/>
            <person name="She Z."/>
            <person name="Ming Y."/>
            <person name="Huang W."/>
            <person name="Zhang S."/>
            <person name="Huang B."/>
            <person name="Zhang Y."/>
            <person name="Qu T."/>
            <person name="Ni P."/>
            <person name="Miao G."/>
            <person name="Wang J."/>
            <person name="Wang Q."/>
            <person name="Steinberg C.E."/>
            <person name="Wang H."/>
            <person name="Li N."/>
            <person name="Qian L."/>
            <person name="Zhang G."/>
            <person name="Li Y."/>
            <person name="Yang H."/>
            <person name="Liu X."/>
            <person name="Wang J."/>
            <person name="Yin Y."/>
            <person name="Wang J."/>
        </authorList>
    </citation>
    <scope>NUCLEOTIDE SEQUENCE [LARGE SCALE GENOMIC DNA]</scope>
    <source>
        <strain evidence="6">05x7-T-G4-1.051#20</strain>
    </source>
</reference>
<evidence type="ECO:0000256" key="1">
    <source>
        <dbReference type="ARBA" id="ARBA00004123"/>
    </source>
</evidence>
<keyword evidence="4" id="KW-0862">Zinc</keyword>
<dbReference type="PROSITE" id="PS50016">
    <property type="entry name" value="ZF_PHD_2"/>
    <property type="match status" value="1"/>
</dbReference>
<dbReference type="PANTHER" id="PTHR46174:SF1">
    <property type="entry name" value="CXXC-TYPE ZINC FINGER PROTEIN 1"/>
    <property type="match status" value="1"/>
</dbReference>
<evidence type="ECO:0000313" key="6">
    <source>
        <dbReference type="EMBL" id="EKC29309.1"/>
    </source>
</evidence>